<dbReference type="Gene3D" id="3.30.420.10">
    <property type="entry name" value="Ribonuclease H-like superfamily/Ribonuclease H"/>
    <property type="match status" value="1"/>
</dbReference>
<dbReference type="Pfam" id="PF22936">
    <property type="entry name" value="Pol_BBD"/>
    <property type="match status" value="1"/>
</dbReference>
<keyword evidence="4 8" id="KW-1133">Transmembrane helix</keyword>
<feature type="compositionally biased region" description="Basic and acidic residues" evidence="7">
    <location>
        <begin position="7"/>
        <end position="21"/>
    </location>
</feature>
<feature type="domain" description="CCHC-type" evidence="9">
    <location>
        <begin position="47"/>
        <end position="60"/>
    </location>
</feature>
<keyword evidence="11" id="KW-0695">RNA-directed DNA polymerase</keyword>
<name>A0ABQ5A2F9_9ASTR</name>
<feature type="transmembrane region" description="Helical" evidence="8">
    <location>
        <begin position="1171"/>
        <end position="1192"/>
    </location>
</feature>
<dbReference type="CDD" id="cd09272">
    <property type="entry name" value="RNase_HI_RT_Ty1"/>
    <property type="match status" value="1"/>
</dbReference>
<evidence type="ECO:0000256" key="4">
    <source>
        <dbReference type="ARBA" id="ARBA00022989"/>
    </source>
</evidence>
<keyword evidence="12" id="KW-1185">Reference proteome</keyword>
<dbReference type="Pfam" id="PF00665">
    <property type="entry name" value="rve"/>
    <property type="match status" value="1"/>
</dbReference>
<feature type="transmembrane region" description="Helical" evidence="8">
    <location>
        <begin position="1265"/>
        <end position="1282"/>
    </location>
</feature>
<feature type="region of interest" description="Disordered" evidence="7">
    <location>
        <begin position="476"/>
        <end position="529"/>
    </location>
</feature>
<feature type="compositionally biased region" description="Basic and acidic residues" evidence="7">
    <location>
        <begin position="29"/>
        <end position="38"/>
    </location>
</feature>
<feature type="transmembrane region" description="Helical" evidence="8">
    <location>
        <begin position="1140"/>
        <end position="1159"/>
    </location>
</feature>
<evidence type="ECO:0000256" key="6">
    <source>
        <dbReference type="PROSITE-ProRule" id="PRU00047"/>
    </source>
</evidence>
<keyword evidence="6" id="KW-0479">Metal-binding</keyword>
<gene>
    <name evidence="11" type="ORF">Tco_0802230</name>
</gene>
<dbReference type="Proteomes" id="UP001151760">
    <property type="component" value="Unassembled WGS sequence"/>
</dbReference>
<feature type="transmembrane region" description="Helical" evidence="8">
    <location>
        <begin position="1359"/>
        <end position="1381"/>
    </location>
</feature>
<dbReference type="InterPro" id="IPR001584">
    <property type="entry name" value="Integrase_cat-core"/>
</dbReference>
<dbReference type="InterPro" id="IPR012337">
    <property type="entry name" value="RNaseH-like_sf"/>
</dbReference>
<dbReference type="Pfam" id="PF04142">
    <property type="entry name" value="Nuc_sug_transp"/>
    <property type="match status" value="1"/>
</dbReference>
<evidence type="ECO:0000313" key="12">
    <source>
        <dbReference type="Proteomes" id="UP001151760"/>
    </source>
</evidence>
<protein>
    <submittedName>
        <fullName evidence="11">RNA-directed DNA polymerase</fullName>
    </submittedName>
</protein>
<evidence type="ECO:0000313" key="11">
    <source>
        <dbReference type="EMBL" id="GJS95262.1"/>
    </source>
</evidence>
<feature type="region of interest" description="Disordered" evidence="7">
    <location>
        <begin position="1"/>
        <end position="49"/>
    </location>
</feature>
<dbReference type="InterPro" id="IPR013103">
    <property type="entry name" value="RVT_2"/>
</dbReference>
<accession>A0ABQ5A2F9</accession>
<dbReference type="InterPro" id="IPR054722">
    <property type="entry name" value="PolX-like_BBD"/>
</dbReference>
<feature type="transmembrane region" description="Helical" evidence="8">
    <location>
        <begin position="1330"/>
        <end position="1347"/>
    </location>
</feature>
<feature type="transmembrane region" description="Helical" evidence="8">
    <location>
        <begin position="1294"/>
        <end position="1318"/>
    </location>
</feature>
<evidence type="ECO:0000256" key="5">
    <source>
        <dbReference type="ARBA" id="ARBA00023136"/>
    </source>
</evidence>
<keyword evidence="5 8" id="KW-0472">Membrane</keyword>
<dbReference type="SUPFAM" id="SSF56672">
    <property type="entry name" value="DNA/RNA polymerases"/>
    <property type="match status" value="1"/>
</dbReference>
<dbReference type="EMBL" id="BQNB010011796">
    <property type="protein sequence ID" value="GJS95262.1"/>
    <property type="molecule type" value="Genomic_DNA"/>
</dbReference>
<keyword evidence="11" id="KW-0808">Transferase</keyword>
<dbReference type="PANTHER" id="PTHR10231">
    <property type="entry name" value="NUCLEOTIDE-SUGAR TRANSMEMBRANE TRANSPORTER"/>
    <property type="match status" value="1"/>
</dbReference>
<keyword evidence="11" id="KW-0548">Nucleotidyltransferase</keyword>
<comment type="caution">
    <text evidence="11">The sequence shown here is derived from an EMBL/GenBank/DDBJ whole genome shotgun (WGS) entry which is preliminary data.</text>
</comment>
<evidence type="ECO:0000259" key="9">
    <source>
        <dbReference type="PROSITE" id="PS50158"/>
    </source>
</evidence>
<dbReference type="SUPFAM" id="SSF53098">
    <property type="entry name" value="Ribonuclease H-like"/>
    <property type="match status" value="1"/>
</dbReference>
<dbReference type="InterPro" id="IPR001878">
    <property type="entry name" value="Znf_CCHC"/>
</dbReference>
<dbReference type="GO" id="GO:0003964">
    <property type="term" value="F:RNA-directed DNA polymerase activity"/>
    <property type="evidence" value="ECO:0007669"/>
    <property type="project" value="UniProtKB-KW"/>
</dbReference>
<keyword evidence="3" id="KW-0645">Protease</keyword>
<evidence type="ECO:0000259" key="10">
    <source>
        <dbReference type="PROSITE" id="PS50994"/>
    </source>
</evidence>
<evidence type="ECO:0000256" key="2">
    <source>
        <dbReference type="ARBA" id="ARBA00022692"/>
    </source>
</evidence>
<dbReference type="PROSITE" id="PS50158">
    <property type="entry name" value="ZF_CCHC"/>
    <property type="match status" value="1"/>
</dbReference>
<dbReference type="NCBIfam" id="TIGR00803">
    <property type="entry name" value="nst"/>
    <property type="match status" value="1"/>
</dbReference>
<organism evidence="11 12">
    <name type="scientific">Tanacetum coccineum</name>
    <dbReference type="NCBI Taxonomy" id="301880"/>
    <lineage>
        <taxon>Eukaryota</taxon>
        <taxon>Viridiplantae</taxon>
        <taxon>Streptophyta</taxon>
        <taxon>Embryophyta</taxon>
        <taxon>Tracheophyta</taxon>
        <taxon>Spermatophyta</taxon>
        <taxon>Magnoliopsida</taxon>
        <taxon>eudicotyledons</taxon>
        <taxon>Gunneridae</taxon>
        <taxon>Pentapetalae</taxon>
        <taxon>asterids</taxon>
        <taxon>campanulids</taxon>
        <taxon>Asterales</taxon>
        <taxon>Asteraceae</taxon>
        <taxon>Asteroideae</taxon>
        <taxon>Anthemideae</taxon>
        <taxon>Anthemidinae</taxon>
        <taxon>Tanacetum</taxon>
    </lineage>
</organism>
<evidence type="ECO:0000256" key="3">
    <source>
        <dbReference type="ARBA" id="ARBA00022750"/>
    </source>
</evidence>
<proteinExistence type="predicted"/>
<dbReference type="InterPro" id="IPR036397">
    <property type="entry name" value="RNaseH_sf"/>
</dbReference>
<dbReference type="InterPro" id="IPR043502">
    <property type="entry name" value="DNA/RNA_pol_sf"/>
</dbReference>
<reference evidence="11" key="2">
    <citation type="submission" date="2022-01" db="EMBL/GenBank/DDBJ databases">
        <authorList>
            <person name="Yamashiro T."/>
            <person name="Shiraishi A."/>
            <person name="Satake H."/>
            <person name="Nakayama K."/>
        </authorList>
    </citation>
    <scope>NUCLEOTIDE SEQUENCE</scope>
</reference>
<evidence type="ECO:0000256" key="7">
    <source>
        <dbReference type="SAM" id="MobiDB-lite"/>
    </source>
</evidence>
<dbReference type="InterPro" id="IPR007271">
    <property type="entry name" value="Nuc_sug_transpt"/>
</dbReference>
<reference evidence="11" key="1">
    <citation type="journal article" date="2022" name="Int. J. Mol. Sci.">
        <title>Draft Genome of Tanacetum Coccineum: Genomic Comparison of Closely Related Tanacetum-Family Plants.</title>
        <authorList>
            <person name="Yamashiro T."/>
            <person name="Shiraishi A."/>
            <person name="Nakayama K."/>
            <person name="Satake H."/>
        </authorList>
    </citation>
    <scope>NUCLEOTIDE SEQUENCE</scope>
</reference>
<feature type="transmembrane region" description="Helical" evidence="8">
    <location>
        <begin position="1417"/>
        <end position="1435"/>
    </location>
</feature>
<evidence type="ECO:0000256" key="8">
    <source>
        <dbReference type="SAM" id="Phobius"/>
    </source>
</evidence>
<keyword evidence="6" id="KW-0862">Zinc</keyword>
<dbReference type="Pfam" id="PF25597">
    <property type="entry name" value="SH3_retrovirus"/>
    <property type="match status" value="1"/>
</dbReference>
<evidence type="ECO:0000256" key="1">
    <source>
        <dbReference type="ARBA" id="ARBA00004141"/>
    </source>
</evidence>
<dbReference type="Pfam" id="PF07727">
    <property type="entry name" value="RVT_2"/>
    <property type="match status" value="1"/>
</dbReference>
<keyword evidence="2 8" id="KW-0812">Transmembrane</keyword>
<dbReference type="PROSITE" id="PS50994">
    <property type="entry name" value="INTEGRASE"/>
    <property type="match status" value="1"/>
</dbReference>
<keyword evidence="6" id="KW-0863">Zinc-finger</keyword>
<feature type="transmembrane region" description="Helical" evidence="8">
    <location>
        <begin position="1393"/>
        <end position="1411"/>
    </location>
</feature>
<sequence length="1440" mass="162746">MAGDSGKSADKTKEGGIDHDSPYYLHPSDYPRQKDVKRSSSKPVGNCTNCGKDGHNRDGCFELIGYPDWWPGKGKQDKAKLSAACVEAEKSPIAGLSDFQYQQFLKFFRNKEGANGEESGPKANLAGNIDKEGYEQPVTIPNGEAVPVEGRGECALPSGAIIKDVLHVPKFKCNLLSVSRLSKELQCAVTFFPEFCIMQDLYSRTLIGAAKFTRLPFPISVTKTNACFELIHCDIWGKYRTPSLTHANYFLTIVDDFSRPVWVFLLKHKDQASICLVDFYKMVKVQFEKNIKRIICDNGGEFVSNKMIDFYAREGIVLETSCPHTPQQNGVVERKHRHLLETARALKFEANLPTRFWGECVLTAAHVINRLPSEVIENKTPYEILHNSKPNYDHMKVFGCLAYYRSVETKGDKFEVRGRPGVFLGYPPGTKGYKVYDLQHRKMVTSRDVKFLENIFPFARSITEEEEIFVFPQKWDDENDLDNNGLNQTRPNDDIDEHPSFFGTEPQKTHNGPNEETNEPAVSGPNQDKEPHLVCDDQNETGFETISETHGPTVEHARPTRSKSRPARLDGFEVNLPPSLDHTQSSLHQGSSTVHPLAHFISYDNFTNTHKAFLTAITTNNEPKHFKQAVKDVRWIEAMKQEIQALEENKTWTLEELPKGKRAIDSKWVYKIKYKPNGDVERYKARLVAKGCTQMEGVDFHETFAPVAKLVTVRTLLTVAVKRNWHIHQLDVNNAFLHGDLNEDVYMKLPEGFGKQDDNRVCKLKKSLYGLKQASRNWYQKFTHSLLDVGFKQSHADHSLFIFKEKDAFVAALIYVDDVVLVGNDPHKIQATKGFLDKRFSIKDLGPLKYFLGIDVAKKKEGMVLSQRKYTLDILEDVGMTGCRPSTFPMEQNLKLEKCDNAACVDGNQYRRLIGKLLYLQATQPDITYAINILSQFVSDPRQPHMDAANRVLCYLKGTPGQGILIPRDGGTNLLAYCDSDWLGCPMTRRSKTEAEYRAMSNAVSEILWMRWLLGELDMAPVGPTALFCDNQAARHIANNPVFHERTKHVEMDCYFVRERVDSMEICPMPIATKDQIADVLTKALGANSLPASVDPRMEYRRIKDQDNDPAKEDGIDIESKSLLPVAKTTTKTQWKLKTIVTLALTVLTSSQAILIHWSKRAGRYEYSVTTANFLVEALKCFISFVTLYWTWQTDGHTDDNRLSTTVDEISLYPIPAALYLVKNLLQYYIFAYVDAPGYQILKNFNIISTGVLYRIILKKKLSEIQWAAFILLCAGCTTAQLNPSSDHVLQTPFLGWVMAIVMALLSGFAGVYTEAIMKKRFSRNINVQNFWLYVFGMVFNVVAILVQDFDAVVNKGFFHGYSAITVLMIINHAASGIAVSMVMKYADNIVKVYSTSVAMILTAVVSVFLFNFHLSLAFFLGSTVVSVSIYLHSIGKLQR</sequence>
<dbReference type="InterPro" id="IPR057670">
    <property type="entry name" value="SH3_retrovirus"/>
</dbReference>
<comment type="subcellular location">
    <subcellularLocation>
        <location evidence="1">Membrane</location>
        <topology evidence="1">Multi-pass membrane protein</topology>
    </subcellularLocation>
</comment>
<keyword evidence="3" id="KW-0064">Aspartyl protease</keyword>
<keyword evidence="3" id="KW-0378">Hydrolase</keyword>
<feature type="domain" description="Integrase catalytic" evidence="10">
    <location>
        <begin position="214"/>
        <end position="389"/>
    </location>
</feature>